<name>A0A553I8N1_9PEZI</name>
<feature type="transmembrane region" description="Helical" evidence="7">
    <location>
        <begin position="612"/>
        <end position="633"/>
    </location>
</feature>
<feature type="domain" description="Rhodopsin" evidence="8">
    <location>
        <begin position="416"/>
        <end position="549"/>
    </location>
</feature>
<dbReference type="Gene3D" id="3.20.20.210">
    <property type="match status" value="1"/>
</dbReference>
<dbReference type="Pfam" id="PF20684">
    <property type="entry name" value="Fung_rhodopsin"/>
    <property type="match status" value="1"/>
</dbReference>
<evidence type="ECO:0000256" key="3">
    <source>
        <dbReference type="ARBA" id="ARBA00022989"/>
    </source>
</evidence>
<feature type="transmembrane region" description="Helical" evidence="7">
    <location>
        <begin position="508"/>
        <end position="530"/>
    </location>
</feature>
<dbReference type="EMBL" id="VFLP01000010">
    <property type="protein sequence ID" value="TRX96565.1"/>
    <property type="molecule type" value="Genomic_DNA"/>
</dbReference>
<dbReference type="PANTHER" id="PTHR33048:SF47">
    <property type="entry name" value="INTEGRAL MEMBRANE PROTEIN-RELATED"/>
    <property type="match status" value="1"/>
</dbReference>
<evidence type="ECO:0000313" key="9">
    <source>
        <dbReference type="EMBL" id="TRX96565.1"/>
    </source>
</evidence>
<evidence type="ECO:0000256" key="7">
    <source>
        <dbReference type="SAM" id="Phobius"/>
    </source>
</evidence>
<evidence type="ECO:0000256" key="2">
    <source>
        <dbReference type="ARBA" id="ARBA00022692"/>
    </source>
</evidence>
<dbReference type="AlphaFoldDB" id="A0A553I8N1"/>
<comment type="caution">
    <text evidence="9">The sequence shown here is derived from an EMBL/GenBank/DDBJ whole genome shotgun (WGS) entry which is preliminary data.</text>
</comment>
<keyword evidence="10" id="KW-1185">Reference proteome</keyword>
<keyword evidence="4 7" id="KW-0472">Membrane</keyword>
<feature type="compositionally biased region" description="Basic and acidic residues" evidence="6">
    <location>
        <begin position="660"/>
        <end position="675"/>
    </location>
</feature>
<dbReference type="PANTHER" id="PTHR33048">
    <property type="entry name" value="PTH11-LIKE INTEGRAL MEMBRANE PROTEIN (AFU_ORTHOLOGUE AFUA_5G11245)"/>
    <property type="match status" value="1"/>
</dbReference>
<comment type="subcellular location">
    <subcellularLocation>
        <location evidence="1">Membrane</location>
        <topology evidence="1">Multi-pass membrane protein</topology>
    </subcellularLocation>
</comment>
<proteinExistence type="inferred from homology"/>
<comment type="similarity">
    <text evidence="5">Belongs to the SAT4 family.</text>
</comment>
<accession>A0A553I8N1</accession>
<gene>
    <name evidence="9" type="ORF">FHL15_002467</name>
</gene>
<feature type="transmembrane region" description="Helical" evidence="7">
    <location>
        <begin position="432"/>
        <end position="453"/>
    </location>
</feature>
<dbReference type="Proteomes" id="UP000319160">
    <property type="component" value="Unassembled WGS sequence"/>
</dbReference>
<protein>
    <recommendedName>
        <fullName evidence="8">Rhodopsin domain-containing protein</fullName>
    </recommendedName>
</protein>
<feature type="transmembrane region" description="Helical" evidence="7">
    <location>
        <begin position="399"/>
        <end position="420"/>
    </location>
</feature>
<feature type="transmembrane region" description="Helical" evidence="7">
    <location>
        <begin position="536"/>
        <end position="556"/>
    </location>
</feature>
<feature type="transmembrane region" description="Helical" evidence="7">
    <location>
        <begin position="473"/>
        <end position="496"/>
    </location>
</feature>
<sequence>MKPTGVLMIGSVPGTSPTEVFTRLTTALPRRLEAVPDGETGERWNYIGWQKECFPRLALRIESGGLQPTSESPTFALADIRPTGYDEAALSSYMEFQQLRQKSIIPQNVRFQISLPSPYSVLLGFVKPEMANMIEPLYEEQFVETINRIMQIPHNDMVIQYDLCFEMTALEFEQGRLHDTWHRCYFAAPNGDDVLDGLVDRIVRISRHISEDVRLAFHLCYGDLRHQHFVEPQDTALMVTLANALLSRESLGRRTEWIHLPVPKERMDPEYFEPLAGLKLNSSGLQTPRLYLGVVHANDETGTKKRIETAQACVPFPFGNDYEAIGNISTKFGIDLIKGPKAGCLSEIVTGLLNEAISPGLASTAGLQYSRLSASKMSLTPEQIEYYQEHASNTLQPNLISSAVIGLTLAYILVALRIHASIVGKTSFGIDGWLILAALVPLTSYAITVWIAVSFGEGRHSLFVTNVPGFIQVYVAAITGYALCVILTKISILCFYRRIFSPVKSLEYSSWALGIFIIAYNVALVLVTALQCIPLSALWTGEPAKCINTLPPFTVLKLHLSRMRRIQLSGIFLLGALVCVFGIIRVVVLATAPPGDASWNQTPSGIWSFCEIAFGIVAACLPTIANVATRAYLSKVSNSMFDALSRTFNRSRSISGTDTKASDRQSRKERSDRGEFTQLSELPLRRAPSGDSMDPLHQGYGNVSSFAAGSAFEHGERDGHPPSRIVIKKEIVQMVQ</sequence>
<feature type="region of interest" description="Disordered" evidence="6">
    <location>
        <begin position="653"/>
        <end position="698"/>
    </location>
</feature>
<dbReference type="OrthoDB" id="5422863at2759"/>
<evidence type="ECO:0000256" key="1">
    <source>
        <dbReference type="ARBA" id="ARBA00004141"/>
    </source>
</evidence>
<keyword evidence="3 7" id="KW-1133">Transmembrane helix</keyword>
<evidence type="ECO:0000256" key="5">
    <source>
        <dbReference type="ARBA" id="ARBA00038359"/>
    </source>
</evidence>
<organism evidence="9 10">
    <name type="scientific">Xylaria flabelliformis</name>
    <dbReference type="NCBI Taxonomy" id="2512241"/>
    <lineage>
        <taxon>Eukaryota</taxon>
        <taxon>Fungi</taxon>
        <taxon>Dikarya</taxon>
        <taxon>Ascomycota</taxon>
        <taxon>Pezizomycotina</taxon>
        <taxon>Sordariomycetes</taxon>
        <taxon>Xylariomycetidae</taxon>
        <taxon>Xylariales</taxon>
        <taxon>Xylariaceae</taxon>
        <taxon>Xylaria</taxon>
    </lineage>
</organism>
<evidence type="ECO:0000313" key="10">
    <source>
        <dbReference type="Proteomes" id="UP000319160"/>
    </source>
</evidence>
<evidence type="ECO:0000259" key="8">
    <source>
        <dbReference type="Pfam" id="PF20684"/>
    </source>
</evidence>
<evidence type="ECO:0000256" key="6">
    <source>
        <dbReference type="SAM" id="MobiDB-lite"/>
    </source>
</evidence>
<dbReference type="GO" id="GO:0016020">
    <property type="term" value="C:membrane"/>
    <property type="evidence" value="ECO:0007669"/>
    <property type="project" value="UniProtKB-SubCell"/>
</dbReference>
<keyword evidence="2 7" id="KW-0812">Transmembrane</keyword>
<dbReference type="InterPro" id="IPR049326">
    <property type="entry name" value="Rhodopsin_dom_fungi"/>
</dbReference>
<dbReference type="InterPro" id="IPR038071">
    <property type="entry name" value="UROD/MetE-like_sf"/>
</dbReference>
<feature type="transmembrane region" description="Helical" evidence="7">
    <location>
        <begin position="568"/>
        <end position="592"/>
    </location>
</feature>
<dbReference type="InterPro" id="IPR052337">
    <property type="entry name" value="SAT4-like"/>
</dbReference>
<reference evidence="10" key="1">
    <citation type="submission" date="2019-06" db="EMBL/GenBank/DDBJ databases">
        <title>Draft genome sequence of the griseofulvin-producing fungus Xylaria cubensis strain G536.</title>
        <authorList>
            <person name="Mead M.E."/>
            <person name="Raja H.A."/>
            <person name="Steenwyk J.L."/>
            <person name="Knowles S.L."/>
            <person name="Oberlies N.H."/>
            <person name="Rokas A."/>
        </authorList>
    </citation>
    <scope>NUCLEOTIDE SEQUENCE [LARGE SCALE GENOMIC DNA]</scope>
    <source>
        <strain evidence="10">G536</strain>
    </source>
</reference>
<evidence type="ECO:0000256" key="4">
    <source>
        <dbReference type="ARBA" id="ARBA00023136"/>
    </source>
</evidence>